<evidence type="ECO:0000256" key="6">
    <source>
        <dbReference type="ARBA" id="ARBA00031445"/>
    </source>
</evidence>
<dbReference type="PANTHER" id="PTHR42755:SF1">
    <property type="entry name" value="3-DEOXY-D-MANNO-OCTULOSONIC ACID TRANSFERASE, MITOCHONDRIAL-RELATED"/>
    <property type="match status" value="1"/>
</dbReference>
<dbReference type="Pfam" id="PF04413">
    <property type="entry name" value="Glycos_transf_N"/>
    <property type="match status" value="1"/>
</dbReference>
<dbReference type="Proteomes" id="UP000284407">
    <property type="component" value="Unassembled WGS sequence"/>
</dbReference>
<dbReference type="InterPro" id="IPR038107">
    <property type="entry name" value="Glycos_transf_N_sf"/>
</dbReference>
<evidence type="ECO:0000256" key="4">
    <source>
        <dbReference type="ARBA" id="ARBA00019077"/>
    </source>
</evidence>
<name>A0A420DSG9_9RHOB</name>
<keyword evidence="9" id="KW-0448">Lipopolysaccharide biosynthesis</keyword>
<feature type="active site" description="Proton acceptor" evidence="8">
    <location>
        <position position="22"/>
    </location>
</feature>
<protein>
    <recommendedName>
        <fullName evidence="4 9">3-deoxy-D-manno-octulosonic acid transferase</fullName>
        <shortName evidence="9">Kdo transferase</shortName>
        <ecNumber evidence="3 9">2.4.99.12</ecNumber>
    </recommendedName>
    <alternativeName>
        <fullName evidence="6 9">Lipid IV(A) 3-deoxy-D-manno-octulosonic acid transferase</fullName>
    </alternativeName>
</protein>
<evidence type="ECO:0000259" key="10">
    <source>
        <dbReference type="Pfam" id="PF04413"/>
    </source>
</evidence>
<proteinExistence type="inferred from homology"/>
<evidence type="ECO:0000313" key="12">
    <source>
        <dbReference type="Proteomes" id="UP000284407"/>
    </source>
</evidence>
<evidence type="ECO:0000256" key="9">
    <source>
        <dbReference type="RuleBase" id="RU365103"/>
    </source>
</evidence>
<evidence type="ECO:0000256" key="2">
    <source>
        <dbReference type="ARBA" id="ARBA00004713"/>
    </source>
</evidence>
<sequence length="390" mass="42103">MPVFDKLRPVGELLWIHCAEGEAFLAVQDLASRQIAGRPGLNVLISMTALPRDTDRDDATLPLGVHLTVVCDEHPESVAAFLDHWAPNCCVWIWGGLRPNLILMASQRNCVLYLVDADTAGFDGRRDRWLPDVARNLLPLFTAVMVRTPATARRLAQLGLEKDDIEITSALQAGGQALPCNETDLADLASTCVGRAIWFANGVQQEELQTVLAAHRQALRLSHRLLLVLRPAGNLTAQDAFAEARAQEFRVLSWDDGNYPDETTQVLISDDVRDVGLFYRVAPVSFLGGSLVAGRHGVDPLEAAALGSAVLYGPRVGRHLQSYSRLATAGAARIINDSAALGMAVSRLVAPDQAALMAHAGWDVVTEGAALTDRITDLVQDTLDTLQGVS</sequence>
<comment type="pathway">
    <text evidence="2 9">Bacterial outer membrane biogenesis; LPS core biosynthesis.</text>
</comment>
<dbReference type="InterPro" id="IPR039901">
    <property type="entry name" value="Kdotransferase"/>
</dbReference>
<keyword evidence="9" id="KW-0472">Membrane</keyword>
<evidence type="ECO:0000256" key="8">
    <source>
        <dbReference type="PIRSR" id="PIRSR639901-1"/>
    </source>
</evidence>
<comment type="catalytic activity">
    <reaction evidence="7 9">
        <text>lipid IVA (E. coli) + CMP-3-deoxy-beta-D-manno-octulosonate = alpha-Kdo-(2-&gt;6)-lipid IVA (E. coli) + CMP + H(+)</text>
        <dbReference type="Rhea" id="RHEA:28066"/>
        <dbReference type="ChEBI" id="CHEBI:15378"/>
        <dbReference type="ChEBI" id="CHEBI:58603"/>
        <dbReference type="ChEBI" id="CHEBI:60364"/>
        <dbReference type="ChEBI" id="CHEBI:60377"/>
        <dbReference type="ChEBI" id="CHEBI:85987"/>
        <dbReference type="EC" id="2.4.99.12"/>
    </reaction>
</comment>
<dbReference type="GO" id="GO:0009245">
    <property type="term" value="P:lipid A biosynthetic process"/>
    <property type="evidence" value="ECO:0007669"/>
    <property type="project" value="TreeGrafter"/>
</dbReference>
<comment type="similarity">
    <text evidence="9">Belongs to the glycosyltransferase group 1 family.</text>
</comment>
<accession>A0A420DSG9</accession>
<keyword evidence="5 9" id="KW-0808">Transferase</keyword>
<evidence type="ECO:0000256" key="1">
    <source>
        <dbReference type="ARBA" id="ARBA00003394"/>
    </source>
</evidence>
<dbReference type="GO" id="GO:0009244">
    <property type="term" value="P:lipopolysaccharide core region biosynthetic process"/>
    <property type="evidence" value="ECO:0007669"/>
    <property type="project" value="UniProtKB-UniRule"/>
</dbReference>
<evidence type="ECO:0000256" key="7">
    <source>
        <dbReference type="ARBA" id="ARBA00049183"/>
    </source>
</evidence>
<dbReference type="UniPathway" id="UPA00958"/>
<keyword evidence="9" id="KW-1003">Cell membrane</keyword>
<dbReference type="AlphaFoldDB" id="A0A420DSG9"/>
<dbReference type="InterPro" id="IPR007507">
    <property type="entry name" value="Glycos_transf_N"/>
</dbReference>
<dbReference type="EC" id="2.4.99.12" evidence="3 9"/>
<feature type="domain" description="3-deoxy-D-manno-octulosonic-acid transferase N-terminal" evidence="10">
    <location>
        <begin position="12"/>
        <end position="170"/>
    </location>
</feature>
<dbReference type="GO" id="GO:0005886">
    <property type="term" value="C:plasma membrane"/>
    <property type="evidence" value="ECO:0007669"/>
    <property type="project" value="UniProtKB-SubCell"/>
</dbReference>
<evidence type="ECO:0000256" key="3">
    <source>
        <dbReference type="ARBA" id="ARBA00012621"/>
    </source>
</evidence>
<dbReference type="PANTHER" id="PTHR42755">
    <property type="entry name" value="3-DEOXY-MANNO-OCTULOSONATE CYTIDYLYLTRANSFERASE"/>
    <property type="match status" value="1"/>
</dbReference>
<comment type="subcellular location">
    <subcellularLocation>
        <location evidence="9">Cell membrane</location>
    </subcellularLocation>
</comment>
<comment type="caution">
    <text evidence="11">The sequence shown here is derived from an EMBL/GenBank/DDBJ whole genome shotgun (WGS) entry which is preliminary data.</text>
</comment>
<gene>
    <name evidence="11" type="ORF">C8N30_1866</name>
</gene>
<dbReference type="Gene3D" id="3.40.50.2000">
    <property type="entry name" value="Glycogen Phosphorylase B"/>
    <property type="match status" value="1"/>
</dbReference>
<comment type="function">
    <text evidence="1 9">Involved in lipopolysaccharide (LPS) biosynthesis. Catalyzes the transfer of 3-deoxy-D-manno-octulosonate (Kdo) residue(s) from CMP-Kdo to lipid IV(A), the tetraacyldisaccharide-1,4'-bisphosphate precursor of lipid A.</text>
</comment>
<evidence type="ECO:0000313" key="11">
    <source>
        <dbReference type="EMBL" id="RKE97271.1"/>
    </source>
</evidence>
<reference evidence="11 12" key="1">
    <citation type="submission" date="2018-09" db="EMBL/GenBank/DDBJ databases">
        <title>Genomic Encyclopedia of Archaeal and Bacterial Type Strains, Phase II (KMG-II): from individual species to whole genera.</title>
        <authorList>
            <person name="Goeker M."/>
        </authorList>
    </citation>
    <scope>NUCLEOTIDE SEQUENCE [LARGE SCALE GENOMIC DNA]</scope>
    <source>
        <strain evidence="11 12">DSM 11458</strain>
    </source>
</reference>
<evidence type="ECO:0000256" key="5">
    <source>
        <dbReference type="ARBA" id="ARBA00022679"/>
    </source>
</evidence>
<dbReference type="GO" id="GO:0043842">
    <property type="term" value="F:Kdo transferase activity"/>
    <property type="evidence" value="ECO:0007669"/>
    <property type="project" value="UniProtKB-EC"/>
</dbReference>
<organism evidence="11 12">
    <name type="scientific">Sulfitobacter guttiformis</name>
    <dbReference type="NCBI Taxonomy" id="74349"/>
    <lineage>
        <taxon>Bacteria</taxon>
        <taxon>Pseudomonadati</taxon>
        <taxon>Pseudomonadota</taxon>
        <taxon>Alphaproteobacteria</taxon>
        <taxon>Rhodobacterales</taxon>
        <taxon>Roseobacteraceae</taxon>
        <taxon>Sulfitobacter</taxon>
    </lineage>
</organism>
<dbReference type="EMBL" id="RAQK01000001">
    <property type="protein sequence ID" value="RKE97271.1"/>
    <property type="molecule type" value="Genomic_DNA"/>
</dbReference>
<dbReference type="Gene3D" id="3.40.50.11720">
    <property type="entry name" value="3-Deoxy-D-manno-octulosonic-acid transferase, N-terminal domain"/>
    <property type="match status" value="1"/>
</dbReference>
<keyword evidence="12" id="KW-1185">Reference proteome</keyword>
<dbReference type="STRING" id="1443111.Z949_3895"/>